<dbReference type="GO" id="GO:0015297">
    <property type="term" value="F:antiporter activity"/>
    <property type="evidence" value="ECO:0007669"/>
    <property type="project" value="UniProtKB-KW"/>
</dbReference>
<dbReference type="GO" id="GO:0005886">
    <property type="term" value="C:plasma membrane"/>
    <property type="evidence" value="ECO:0007669"/>
    <property type="project" value="UniProtKB-SubCell"/>
</dbReference>
<keyword evidence="2" id="KW-0813">Transport</keyword>
<evidence type="ECO:0000256" key="2">
    <source>
        <dbReference type="ARBA" id="ARBA00022448"/>
    </source>
</evidence>
<evidence type="ECO:0000256" key="5">
    <source>
        <dbReference type="ARBA" id="ARBA00022692"/>
    </source>
</evidence>
<gene>
    <name evidence="11" type="ORF">CBF35_02510</name>
</gene>
<dbReference type="EMBL" id="NGJU01000002">
    <property type="protein sequence ID" value="RST97558.1"/>
    <property type="molecule type" value="Genomic_DNA"/>
</dbReference>
<dbReference type="AlphaFoldDB" id="A0A429ZV00"/>
<dbReference type="InterPro" id="IPR004770">
    <property type="entry name" value="Na/H_antiport_NhaC"/>
</dbReference>
<comment type="subcellular location">
    <subcellularLocation>
        <location evidence="1">Cell membrane</location>
        <topology evidence="1">Multi-pass membrane protein</topology>
    </subcellularLocation>
</comment>
<keyword evidence="5 9" id="KW-0812">Transmembrane</keyword>
<dbReference type="Pfam" id="PF03553">
    <property type="entry name" value="Na_H_antiporter"/>
    <property type="match status" value="1"/>
</dbReference>
<dbReference type="PANTHER" id="PTHR33451:SF6">
    <property type="entry name" value="NA(+)_H(+) ANTIPORTER NHAC"/>
    <property type="match status" value="1"/>
</dbReference>
<evidence type="ECO:0000256" key="9">
    <source>
        <dbReference type="SAM" id="Phobius"/>
    </source>
</evidence>
<evidence type="ECO:0000259" key="10">
    <source>
        <dbReference type="Pfam" id="PF03553"/>
    </source>
</evidence>
<evidence type="ECO:0000313" key="12">
    <source>
        <dbReference type="Proteomes" id="UP000287239"/>
    </source>
</evidence>
<dbReference type="RefSeq" id="WP_126778305.1">
    <property type="nucleotide sequence ID" value="NZ_NGJU01000002.1"/>
</dbReference>
<feature type="domain" description="Na+/H+ antiporter NhaC-like C-terminal" evidence="10">
    <location>
        <begin position="159"/>
        <end position="450"/>
    </location>
</feature>
<feature type="transmembrane region" description="Helical" evidence="9">
    <location>
        <begin position="6"/>
        <end position="26"/>
    </location>
</feature>
<feature type="transmembrane region" description="Helical" evidence="9">
    <location>
        <begin position="427"/>
        <end position="454"/>
    </location>
</feature>
<reference evidence="11 12" key="1">
    <citation type="submission" date="2017-05" db="EMBL/GenBank/DDBJ databases">
        <title>Vagococcus spp. assemblies.</title>
        <authorList>
            <person name="Gulvik C.A."/>
        </authorList>
    </citation>
    <scope>NUCLEOTIDE SEQUENCE [LARGE SCALE GENOMIC DNA]</scope>
    <source>
        <strain evidence="11 12">NCFB 2777</strain>
    </source>
</reference>
<feature type="transmembrane region" description="Helical" evidence="9">
    <location>
        <begin position="132"/>
        <end position="155"/>
    </location>
</feature>
<name>A0A429ZV00_9ENTE</name>
<keyword evidence="7 9" id="KW-0472">Membrane</keyword>
<dbReference type="InterPro" id="IPR052180">
    <property type="entry name" value="NhaC_Na-H+_Antiporter"/>
</dbReference>
<evidence type="ECO:0000256" key="7">
    <source>
        <dbReference type="ARBA" id="ARBA00023136"/>
    </source>
</evidence>
<protein>
    <submittedName>
        <fullName evidence="11">Na+/H+ antiporter NhaC</fullName>
    </submittedName>
</protein>
<keyword evidence="6 9" id="KW-1133">Transmembrane helix</keyword>
<feature type="transmembrane region" description="Helical" evidence="9">
    <location>
        <begin position="255"/>
        <end position="273"/>
    </location>
</feature>
<feature type="transmembrane region" description="Helical" evidence="9">
    <location>
        <begin position="307"/>
        <end position="328"/>
    </location>
</feature>
<dbReference type="OrthoDB" id="9762978at2"/>
<dbReference type="NCBIfam" id="TIGR00931">
    <property type="entry name" value="antiport_nhaC"/>
    <property type="match status" value="1"/>
</dbReference>
<dbReference type="InterPro" id="IPR018461">
    <property type="entry name" value="Na/H_Antiport_NhaC-like_C"/>
</dbReference>
<comment type="caution">
    <text evidence="11">The sequence shown here is derived from an EMBL/GenBank/DDBJ whole genome shotgun (WGS) entry which is preliminary data.</text>
</comment>
<keyword evidence="3" id="KW-0050">Antiport</keyword>
<evidence type="ECO:0000256" key="3">
    <source>
        <dbReference type="ARBA" id="ARBA00022449"/>
    </source>
</evidence>
<proteinExistence type="inferred from homology"/>
<feature type="transmembrane region" description="Helical" evidence="9">
    <location>
        <begin position="340"/>
        <end position="365"/>
    </location>
</feature>
<sequence>MSKKVSFLEAAIIFAIMLSLIGVSVIKFGLSPMTPIIVSLALIMLWSQFKGFSWKDVNQGISEGISTGIIPMVIFLLIGALIASWIAAGIIPAMMVVGFKLVSTKIFVPSTFLVCAIIGTSIGSAFTTASTVGLALMGMGTALGFNPALIAGAVISGSVFGDKMSPLSDTTNLAAAVAGTDLFKHIKNMMWTTIPALVISFLLYLFLGSQANVTTSANQINDLTATLQDNFTIGWWSSLPIIVMVVCSLYKIPAVATLLLNISLSIGLFILQTPGVKLTEVANIIENGFVSTTGVASIDSLLSRGGLMSMMGSIALIILTLALGGLLMEFGIIETLMAPLALKLTSAGKLVSATVLGGVLANIMIGEQYLSIILPGKALKPSFDKTDLDPSVLSRALEDSGTVLNTLIPWGVSGVFMANTLGVPTLAYLPFCFFSLLCPFLSIISGFTGIGISYKTRPAN</sequence>
<evidence type="ECO:0000256" key="1">
    <source>
        <dbReference type="ARBA" id="ARBA00004651"/>
    </source>
</evidence>
<evidence type="ECO:0000256" key="8">
    <source>
        <dbReference type="ARBA" id="ARBA00038435"/>
    </source>
</evidence>
<evidence type="ECO:0000256" key="4">
    <source>
        <dbReference type="ARBA" id="ARBA00022475"/>
    </source>
</evidence>
<dbReference type="Proteomes" id="UP000287239">
    <property type="component" value="Unassembled WGS sequence"/>
</dbReference>
<feature type="transmembrane region" description="Helical" evidence="9">
    <location>
        <begin position="106"/>
        <end position="126"/>
    </location>
</feature>
<keyword evidence="12" id="KW-1185">Reference proteome</keyword>
<dbReference type="GeneID" id="98567227"/>
<feature type="transmembrane region" description="Helical" evidence="9">
    <location>
        <begin position="194"/>
        <end position="213"/>
    </location>
</feature>
<organism evidence="11 12">
    <name type="scientific">Vagococcus salmoninarum</name>
    <dbReference type="NCBI Taxonomy" id="2739"/>
    <lineage>
        <taxon>Bacteria</taxon>
        <taxon>Bacillati</taxon>
        <taxon>Bacillota</taxon>
        <taxon>Bacilli</taxon>
        <taxon>Lactobacillales</taxon>
        <taxon>Enterococcaceae</taxon>
        <taxon>Vagococcus</taxon>
    </lineage>
</organism>
<comment type="similarity">
    <text evidence="8">Belongs to the NhaC Na(+)/H(+) (TC 2.A.35) antiporter family.</text>
</comment>
<evidence type="ECO:0000256" key="6">
    <source>
        <dbReference type="ARBA" id="ARBA00022989"/>
    </source>
</evidence>
<feature type="transmembrane region" description="Helical" evidence="9">
    <location>
        <begin position="33"/>
        <end position="49"/>
    </location>
</feature>
<keyword evidence="4" id="KW-1003">Cell membrane</keyword>
<accession>A0A429ZV00</accession>
<dbReference type="PANTHER" id="PTHR33451">
    <property type="entry name" value="MALATE-2H(+)/NA(+)-LACTATE ANTIPORTER"/>
    <property type="match status" value="1"/>
</dbReference>
<evidence type="ECO:0000313" key="11">
    <source>
        <dbReference type="EMBL" id="RST97558.1"/>
    </source>
</evidence>
<feature type="transmembrane region" description="Helical" evidence="9">
    <location>
        <begin position="69"/>
        <end position="94"/>
    </location>
</feature>